<evidence type="ECO:0000259" key="4">
    <source>
        <dbReference type="PROSITE" id="PS51077"/>
    </source>
</evidence>
<keyword evidence="1" id="KW-0805">Transcription regulation</keyword>
<dbReference type="SMART" id="SM00346">
    <property type="entry name" value="HTH_ICLR"/>
    <property type="match status" value="1"/>
</dbReference>
<dbReference type="InterPro" id="IPR036390">
    <property type="entry name" value="WH_DNA-bd_sf"/>
</dbReference>
<name>A0A918J2F4_9FLAO</name>
<reference evidence="6" key="2">
    <citation type="submission" date="2020-09" db="EMBL/GenBank/DDBJ databases">
        <authorList>
            <person name="Sun Q."/>
            <person name="Kim S."/>
        </authorList>
    </citation>
    <scope>NUCLEOTIDE SEQUENCE</scope>
    <source>
        <strain evidence="6">KCTC 12113</strain>
    </source>
</reference>
<reference evidence="6" key="1">
    <citation type="journal article" date="2014" name="Int. J. Syst. Evol. Microbiol.">
        <title>Complete genome sequence of Corynebacterium casei LMG S-19264T (=DSM 44701T), isolated from a smear-ripened cheese.</title>
        <authorList>
            <consortium name="US DOE Joint Genome Institute (JGI-PGF)"/>
            <person name="Walter F."/>
            <person name="Albersmeier A."/>
            <person name="Kalinowski J."/>
            <person name="Ruckert C."/>
        </authorList>
    </citation>
    <scope>NUCLEOTIDE SEQUENCE</scope>
    <source>
        <strain evidence="6">KCTC 12113</strain>
    </source>
</reference>
<dbReference type="SUPFAM" id="SSF55781">
    <property type="entry name" value="GAF domain-like"/>
    <property type="match status" value="1"/>
</dbReference>
<evidence type="ECO:0000313" key="7">
    <source>
        <dbReference type="Proteomes" id="UP000634668"/>
    </source>
</evidence>
<dbReference type="Gene3D" id="1.10.10.10">
    <property type="entry name" value="Winged helix-like DNA-binding domain superfamily/Winged helix DNA-binding domain"/>
    <property type="match status" value="1"/>
</dbReference>
<dbReference type="InterPro" id="IPR029016">
    <property type="entry name" value="GAF-like_dom_sf"/>
</dbReference>
<evidence type="ECO:0000256" key="2">
    <source>
        <dbReference type="ARBA" id="ARBA00023125"/>
    </source>
</evidence>
<proteinExistence type="predicted"/>
<dbReference type="GO" id="GO:0045892">
    <property type="term" value="P:negative regulation of DNA-templated transcription"/>
    <property type="evidence" value="ECO:0007669"/>
    <property type="project" value="TreeGrafter"/>
</dbReference>
<keyword evidence="2" id="KW-0238">DNA-binding</keyword>
<evidence type="ECO:0000256" key="1">
    <source>
        <dbReference type="ARBA" id="ARBA00023015"/>
    </source>
</evidence>
<dbReference type="InterPro" id="IPR036388">
    <property type="entry name" value="WH-like_DNA-bd_sf"/>
</dbReference>
<dbReference type="PROSITE" id="PS51078">
    <property type="entry name" value="ICLR_ED"/>
    <property type="match status" value="1"/>
</dbReference>
<dbReference type="Pfam" id="PF01614">
    <property type="entry name" value="IclR_C"/>
    <property type="match status" value="1"/>
</dbReference>
<evidence type="ECO:0000313" key="6">
    <source>
        <dbReference type="EMBL" id="GGW42106.1"/>
    </source>
</evidence>
<dbReference type="Pfam" id="PF09339">
    <property type="entry name" value="HTH_IclR"/>
    <property type="match status" value="1"/>
</dbReference>
<dbReference type="GO" id="GO:0003677">
    <property type="term" value="F:DNA binding"/>
    <property type="evidence" value="ECO:0007669"/>
    <property type="project" value="UniProtKB-KW"/>
</dbReference>
<sequence>MAKYQSPALDKGLDIIEYLSNITTPQSQTEIALGINKKPNEIYRMLVCLEERGYIVKNPVSAKFKLSLKLLHLARRLQPTETLRLAAIYPMQELSALSRHSCHLSILDNQNMLVLAQNPSPEPIALCIQVGSKFPIIHSFSGSISLSQLSPEERQRIFDKTADFHNLTDKKKQEYNTLLESISKKGYDIRESRSTKGVVDIGVPLYIPELDINATLCATILSGQVQELIDSNYILDRLKSTIKDIRFNLGLQ</sequence>
<dbReference type="Proteomes" id="UP000634668">
    <property type="component" value="Unassembled WGS sequence"/>
</dbReference>
<accession>A0A918J2F4</accession>
<feature type="domain" description="HTH iclR-type" evidence="4">
    <location>
        <begin position="6"/>
        <end position="68"/>
    </location>
</feature>
<dbReference type="PROSITE" id="PS51077">
    <property type="entry name" value="HTH_ICLR"/>
    <property type="match status" value="1"/>
</dbReference>
<feature type="domain" description="IclR-ED" evidence="5">
    <location>
        <begin position="69"/>
        <end position="251"/>
    </location>
</feature>
<comment type="caution">
    <text evidence="6">The sequence shown here is derived from an EMBL/GenBank/DDBJ whole genome shotgun (WGS) entry which is preliminary data.</text>
</comment>
<keyword evidence="3" id="KW-0804">Transcription</keyword>
<dbReference type="InterPro" id="IPR050707">
    <property type="entry name" value="HTH_MetabolicPath_Reg"/>
</dbReference>
<protein>
    <submittedName>
        <fullName evidence="6">IclR family transcriptional regulator</fullName>
    </submittedName>
</protein>
<keyword evidence="7" id="KW-1185">Reference proteome</keyword>
<dbReference type="RefSeq" id="WP_051315670.1">
    <property type="nucleotide sequence ID" value="NZ_BMWP01000021.1"/>
</dbReference>
<dbReference type="SUPFAM" id="SSF46785">
    <property type="entry name" value="Winged helix' DNA-binding domain"/>
    <property type="match status" value="1"/>
</dbReference>
<dbReference type="InterPro" id="IPR014757">
    <property type="entry name" value="Tscrpt_reg_IclR_C"/>
</dbReference>
<dbReference type="GO" id="GO:0003700">
    <property type="term" value="F:DNA-binding transcription factor activity"/>
    <property type="evidence" value="ECO:0007669"/>
    <property type="project" value="TreeGrafter"/>
</dbReference>
<evidence type="ECO:0000259" key="5">
    <source>
        <dbReference type="PROSITE" id="PS51078"/>
    </source>
</evidence>
<dbReference type="PANTHER" id="PTHR30136:SF7">
    <property type="entry name" value="HTH-TYPE TRANSCRIPTIONAL REGULATOR KDGR-RELATED"/>
    <property type="match status" value="1"/>
</dbReference>
<dbReference type="Gene3D" id="3.30.450.40">
    <property type="match status" value="1"/>
</dbReference>
<dbReference type="EMBL" id="BMWP01000021">
    <property type="protein sequence ID" value="GGW42106.1"/>
    <property type="molecule type" value="Genomic_DNA"/>
</dbReference>
<organism evidence="6 7">
    <name type="scientific">Arenibacter certesii</name>
    <dbReference type="NCBI Taxonomy" id="228955"/>
    <lineage>
        <taxon>Bacteria</taxon>
        <taxon>Pseudomonadati</taxon>
        <taxon>Bacteroidota</taxon>
        <taxon>Flavobacteriia</taxon>
        <taxon>Flavobacteriales</taxon>
        <taxon>Flavobacteriaceae</taxon>
        <taxon>Arenibacter</taxon>
    </lineage>
</organism>
<gene>
    <name evidence="6" type="ORF">GCM10007383_28500</name>
</gene>
<evidence type="ECO:0000256" key="3">
    <source>
        <dbReference type="ARBA" id="ARBA00023163"/>
    </source>
</evidence>
<dbReference type="InterPro" id="IPR005471">
    <property type="entry name" value="Tscrpt_reg_IclR_N"/>
</dbReference>
<dbReference type="PANTHER" id="PTHR30136">
    <property type="entry name" value="HELIX-TURN-HELIX TRANSCRIPTIONAL REGULATOR, ICLR FAMILY"/>
    <property type="match status" value="1"/>
</dbReference>
<dbReference type="AlphaFoldDB" id="A0A918J2F4"/>